<reference evidence="6 7" key="1">
    <citation type="submission" date="2015-12" db="EMBL/GenBank/DDBJ databases">
        <title>The genome of Folsomia candida.</title>
        <authorList>
            <person name="Faddeeva A."/>
            <person name="Derks M.F."/>
            <person name="Anvar Y."/>
            <person name="Smit S."/>
            <person name="Van Straalen N."/>
            <person name="Roelofs D."/>
        </authorList>
    </citation>
    <scope>NUCLEOTIDE SEQUENCE [LARGE SCALE GENOMIC DNA]</scope>
    <source>
        <strain evidence="6 7">VU population</strain>
        <tissue evidence="6">Whole body</tissue>
    </source>
</reference>
<dbReference type="InterPro" id="IPR002293">
    <property type="entry name" value="AA/rel_permease1"/>
</dbReference>
<dbReference type="AlphaFoldDB" id="A0A226E4K9"/>
<feature type="transmembrane region" description="Helical" evidence="5">
    <location>
        <begin position="200"/>
        <end position="222"/>
    </location>
</feature>
<feature type="transmembrane region" description="Helical" evidence="5">
    <location>
        <begin position="122"/>
        <end position="143"/>
    </location>
</feature>
<dbReference type="Proteomes" id="UP000198287">
    <property type="component" value="Unassembled WGS sequence"/>
</dbReference>
<dbReference type="Pfam" id="PF13520">
    <property type="entry name" value="AA_permease_2"/>
    <property type="match status" value="1"/>
</dbReference>
<evidence type="ECO:0000313" key="7">
    <source>
        <dbReference type="Proteomes" id="UP000198287"/>
    </source>
</evidence>
<feature type="transmembrane region" description="Helical" evidence="5">
    <location>
        <begin position="385"/>
        <end position="403"/>
    </location>
</feature>
<dbReference type="PANTHER" id="PTHR11785:SF512">
    <property type="entry name" value="SOBREMESA, ISOFORM B"/>
    <property type="match status" value="1"/>
</dbReference>
<evidence type="ECO:0000313" key="6">
    <source>
        <dbReference type="EMBL" id="OXA52359.1"/>
    </source>
</evidence>
<dbReference type="PIRSF" id="PIRSF006060">
    <property type="entry name" value="AA_transporter"/>
    <property type="match status" value="1"/>
</dbReference>
<sequence>MSSSGIELLRVGNGSAKKWGFGPSEHAYYMDTFSKMHPFFGPLPAFMFSWLTVLLLKPSSLAIISLAFGQYSLYPLLSTSNFEGCNFDKSTEYDMAKKLLAVFLAFLIAAVNIFSAKLATRVAIVFLVAKLSAMGLMIGIGIYNVSKGEWGALDLNETWDKGDASVGDIASSFYSGLWAYDGWNNLNFAMEELSNPYRNLPLAIIIGIVLVMSLYLCINLAYLTALSKTAMINSEAVAITVGDQVLGQAKWIVPVMVTLSVAGTGNGSMFSAGRISYVSGREGHMVDVMSYVHAIRLTPVVAILVNALLSIPMIFASEINDLIDLFGFVSWAIYGLALACVVILRFSKPNVDRPFRVPIIIPIIAVLTSICLVIIPIVYDPKYEYLYCLAFGTVGVVVYYVFVFKQIRPRFMDGLTKIIQKATLAAPSPYRAEEEEAPNKND</sequence>
<dbReference type="EMBL" id="LNIX01000007">
    <property type="protein sequence ID" value="OXA52359.1"/>
    <property type="molecule type" value="Genomic_DNA"/>
</dbReference>
<keyword evidence="7" id="KW-1185">Reference proteome</keyword>
<name>A0A226E4K9_FOLCA</name>
<evidence type="ECO:0000256" key="1">
    <source>
        <dbReference type="ARBA" id="ARBA00004141"/>
    </source>
</evidence>
<evidence type="ECO:0000256" key="2">
    <source>
        <dbReference type="ARBA" id="ARBA00022692"/>
    </source>
</evidence>
<comment type="subcellular location">
    <subcellularLocation>
        <location evidence="1">Membrane</location>
        <topology evidence="1">Multi-pass membrane protein</topology>
    </subcellularLocation>
</comment>
<keyword evidence="3 5" id="KW-1133">Transmembrane helix</keyword>
<dbReference type="Gene3D" id="1.20.1740.10">
    <property type="entry name" value="Amino acid/polyamine transporter I"/>
    <property type="match status" value="1"/>
</dbReference>
<protein>
    <submittedName>
        <fullName evidence="6">B(0,+)-type amino acid transporter 1</fullName>
    </submittedName>
</protein>
<proteinExistence type="predicted"/>
<evidence type="ECO:0000256" key="3">
    <source>
        <dbReference type="ARBA" id="ARBA00022989"/>
    </source>
</evidence>
<dbReference type="GO" id="GO:0016020">
    <property type="term" value="C:membrane"/>
    <property type="evidence" value="ECO:0007669"/>
    <property type="project" value="UniProtKB-SubCell"/>
</dbReference>
<dbReference type="InterPro" id="IPR050598">
    <property type="entry name" value="AminoAcid_Transporter"/>
</dbReference>
<feature type="transmembrane region" description="Helical" evidence="5">
    <location>
        <begin position="359"/>
        <end position="379"/>
    </location>
</feature>
<evidence type="ECO:0000256" key="4">
    <source>
        <dbReference type="ARBA" id="ARBA00023136"/>
    </source>
</evidence>
<evidence type="ECO:0000256" key="5">
    <source>
        <dbReference type="SAM" id="Phobius"/>
    </source>
</evidence>
<dbReference type="PANTHER" id="PTHR11785">
    <property type="entry name" value="AMINO ACID TRANSPORTER"/>
    <property type="match status" value="1"/>
</dbReference>
<organism evidence="6 7">
    <name type="scientific">Folsomia candida</name>
    <name type="common">Springtail</name>
    <dbReference type="NCBI Taxonomy" id="158441"/>
    <lineage>
        <taxon>Eukaryota</taxon>
        <taxon>Metazoa</taxon>
        <taxon>Ecdysozoa</taxon>
        <taxon>Arthropoda</taxon>
        <taxon>Hexapoda</taxon>
        <taxon>Collembola</taxon>
        <taxon>Entomobryomorpha</taxon>
        <taxon>Isotomoidea</taxon>
        <taxon>Isotomidae</taxon>
        <taxon>Proisotominae</taxon>
        <taxon>Folsomia</taxon>
    </lineage>
</organism>
<accession>A0A226E4K9</accession>
<feature type="transmembrane region" description="Helical" evidence="5">
    <location>
        <begin position="99"/>
        <end position="116"/>
    </location>
</feature>
<dbReference type="STRING" id="158441.A0A226E4K9"/>
<keyword evidence="2 5" id="KW-0812">Transmembrane</keyword>
<feature type="transmembrane region" description="Helical" evidence="5">
    <location>
        <begin position="328"/>
        <end position="347"/>
    </location>
</feature>
<dbReference type="OMA" id="FANCASV"/>
<keyword evidence="4 5" id="KW-0472">Membrane</keyword>
<comment type="caution">
    <text evidence="6">The sequence shown here is derived from an EMBL/GenBank/DDBJ whole genome shotgun (WGS) entry which is preliminary data.</text>
</comment>
<dbReference type="OrthoDB" id="5982228at2759"/>
<dbReference type="GO" id="GO:0015179">
    <property type="term" value="F:L-amino acid transmembrane transporter activity"/>
    <property type="evidence" value="ECO:0007669"/>
    <property type="project" value="TreeGrafter"/>
</dbReference>
<gene>
    <name evidence="6" type="ORF">Fcan01_13043</name>
</gene>
<feature type="transmembrane region" description="Helical" evidence="5">
    <location>
        <begin position="294"/>
        <end position="316"/>
    </location>
</feature>